<dbReference type="STRING" id="525257.HMPREF0204_12847"/>
<dbReference type="Gene3D" id="1.20.120.450">
    <property type="entry name" value="dinb family like domain"/>
    <property type="match status" value="1"/>
</dbReference>
<dbReference type="OrthoDB" id="1266848at2"/>
<dbReference type="KEGG" id="cgle:NCTC11432_01615"/>
<dbReference type="AlphaFoldDB" id="A0A3S4M5H5"/>
<accession>A0A3S4M5H5</accession>
<proteinExistence type="predicted"/>
<dbReference type="InterPro" id="IPR034660">
    <property type="entry name" value="DinB/YfiT-like"/>
</dbReference>
<sequence length="153" mass="17670">METQSNDIEIIKNQVVSNYYVMTMNMDGITHEESMIFPNGEANCMNWILGHLIYIRNPLLNILGEDSVWDNEKFSFYNRGEIALDHKDKLISFEELKSYLKQSQDKLEAKLNTLEGFKPETVKDISTLSLHEIYHSGQLGYLRRILGKPGAIK</sequence>
<evidence type="ECO:0000313" key="2">
    <source>
        <dbReference type="Proteomes" id="UP000279227"/>
    </source>
</evidence>
<protein>
    <recommendedName>
        <fullName evidence="3">DinB superfamily</fullName>
    </recommendedName>
</protein>
<gene>
    <name evidence="1" type="ORF">NCTC11432_01615</name>
</gene>
<organism evidence="1 2">
    <name type="scientific">Chryseobacterium gleum</name>
    <name type="common">Flavobacterium gleum</name>
    <dbReference type="NCBI Taxonomy" id="250"/>
    <lineage>
        <taxon>Bacteria</taxon>
        <taxon>Pseudomonadati</taxon>
        <taxon>Bacteroidota</taxon>
        <taxon>Flavobacteriia</taxon>
        <taxon>Flavobacteriales</taxon>
        <taxon>Weeksellaceae</taxon>
        <taxon>Chryseobacterium group</taxon>
        <taxon>Chryseobacterium</taxon>
    </lineage>
</organism>
<reference evidence="1 2" key="1">
    <citation type="submission" date="2018-12" db="EMBL/GenBank/DDBJ databases">
        <authorList>
            <consortium name="Pathogen Informatics"/>
        </authorList>
    </citation>
    <scope>NUCLEOTIDE SEQUENCE [LARGE SCALE GENOMIC DNA]</scope>
    <source>
        <strain evidence="1 2">NCTC11432</strain>
    </source>
</reference>
<dbReference type="Proteomes" id="UP000279227">
    <property type="component" value="Chromosome"/>
</dbReference>
<evidence type="ECO:0000313" key="1">
    <source>
        <dbReference type="EMBL" id="VEE06381.1"/>
    </source>
</evidence>
<dbReference type="RefSeq" id="WP_002978033.1">
    <property type="nucleotide sequence ID" value="NZ_CP068486.1"/>
</dbReference>
<dbReference type="GeneID" id="93021256"/>
<evidence type="ECO:0008006" key="3">
    <source>
        <dbReference type="Google" id="ProtNLM"/>
    </source>
</evidence>
<dbReference type="SUPFAM" id="SSF109854">
    <property type="entry name" value="DinB/YfiT-like putative metalloenzymes"/>
    <property type="match status" value="1"/>
</dbReference>
<dbReference type="EMBL" id="LR134289">
    <property type="protein sequence ID" value="VEE06381.1"/>
    <property type="molecule type" value="Genomic_DNA"/>
</dbReference>
<name>A0A3S4M5H5_CHRGE</name>